<dbReference type="Proteomes" id="UP000176944">
    <property type="component" value="Chromosome"/>
</dbReference>
<accession>A0A1D9G4G3</accession>
<reference evidence="2" key="1">
    <citation type="submission" date="2016-10" db="EMBL/GenBank/DDBJ databases">
        <title>Comparative genomics uncovers the prolific and rare metabolic potential of the cyanobacterial genus Moorea.</title>
        <authorList>
            <person name="Leao T."/>
            <person name="Castelao G."/>
            <person name="Korobeynikov A."/>
            <person name="Monroe E.A."/>
            <person name="Podell S."/>
            <person name="Glukhov E."/>
            <person name="Allen E."/>
            <person name="Gerwick W.H."/>
            <person name="Gerwick L."/>
        </authorList>
    </citation>
    <scope>NUCLEOTIDE SEQUENCE [LARGE SCALE GENOMIC DNA]</scope>
    <source>
        <strain evidence="2">JHB</strain>
    </source>
</reference>
<gene>
    <name evidence="1" type="ORF">BJP36_24105</name>
</gene>
<evidence type="ECO:0000313" key="1">
    <source>
        <dbReference type="EMBL" id="AOY82537.1"/>
    </source>
</evidence>
<protein>
    <submittedName>
        <fullName evidence="1">Uncharacterized protein</fullName>
    </submittedName>
</protein>
<dbReference type="EMBL" id="CP017708">
    <property type="protein sequence ID" value="AOY82537.1"/>
    <property type="molecule type" value="Genomic_DNA"/>
</dbReference>
<organism evidence="1 2">
    <name type="scientific">Moorena producens (strain JHB)</name>
    <dbReference type="NCBI Taxonomy" id="1454205"/>
    <lineage>
        <taxon>Bacteria</taxon>
        <taxon>Bacillati</taxon>
        <taxon>Cyanobacteriota</taxon>
        <taxon>Cyanophyceae</taxon>
        <taxon>Coleofasciculales</taxon>
        <taxon>Coleofasciculaceae</taxon>
        <taxon>Moorena</taxon>
    </lineage>
</organism>
<proteinExistence type="predicted"/>
<sequence length="64" mass="7386">MPEPVSQALIDQRKIDYLFNRDIKPDDHNSPRAAQNSQQLHRLGLYDELESRQIVLQLSPDKSG</sequence>
<evidence type="ECO:0000313" key="2">
    <source>
        <dbReference type="Proteomes" id="UP000176944"/>
    </source>
</evidence>
<dbReference type="AlphaFoldDB" id="A0A1D9G4G3"/>
<name>A0A1D9G4G3_MOOP1</name>